<keyword evidence="4" id="KW-1185">Reference proteome</keyword>
<sequence length="110" mass="12195">MMWRSSSTHLQRRDSRVLSCRPSVSGCDAVDIANRVPTNLDNSFQKVAVKRKFPIIHDRGRDAVMAIDDANEDCRGLLRGDGGGNGNKMNHLAEAIHKDEYTSTALDIAR</sequence>
<evidence type="ECO:0000313" key="2">
    <source>
        <dbReference type="EMBL" id="KAE9334506.1"/>
    </source>
</evidence>
<dbReference type="EMBL" id="QXFT01000853">
    <property type="protein sequence ID" value="KAE9334506.1"/>
    <property type="molecule type" value="Genomic_DNA"/>
</dbReference>
<evidence type="ECO:0000313" key="3">
    <source>
        <dbReference type="Proteomes" id="UP000429607"/>
    </source>
</evidence>
<reference evidence="1 3" key="1">
    <citation type="submission" date="2018-09" db="EMBL/GenBank/DDBJ databases">
        <title>Genomic investigation of the strawberry pathogen Phytophthora fragariae indicates pathogenicity is determined by transcriptional variation in three key races.</title>
        <authorList>
            <person name="Adams T.M."/>
            <person name="Armitage A.D."/>
            <person name="Sobczyk M.K."/>
            <person name="Bates H.J."/>
            <person name="Dunwell J.M."/>
            <person name="Nellist C.F."/>
            <person name="Harrison R.J."/>
        </authorList>
    </citation>
    <scope>NUCLEOTIDE SEQUENCE [LARGE SCALE GENOMIC DNA]</scope>
    <source>
        <strain evidence="1 3">SCRP249</strain>
        <strain evidence="2 4">SCRP333</strain>
    </source>
</reference>
<protein>
    <submittedName>
        <fullName evidence="1">Uncharacterized protein</fullName>
    </submittedName>
</protein>
<dbReference type="EMBL" id="QXFV01000730">
    <property type="protein sequence ID" value="KAE9028588.1"/>
    <property type="molecule type" value="Genomic_DNA"/>
</dbReference>
<evidence type="ECO:0000313" key="4">
    <source>
        <dbReference type="Proteomes" id="UP000434957"/>
    </source>
</evidence>
<comment type="caution">
    <text evidence="1">The sequence shown here is derived from an EMBL/GenBank/DDBJ whole genome shotgun (WGS) entry which is preliminary data.</text>
</comment>
<dbReference type="Proteomes" id="UP000429607">
    <property type="component" value="Unassembled WGS sequence"/>
</dbReference>
<gene>
    <name evidence="1" type="ORF">PR001_g11703</name>
    <name evidence="2" type="ORF">PR003_g13487</name>
</gene>
<dbReference type="Proteomes" id="UP000434957">
    <property type="component" value="Unassembled WGS sequence"/>
</dbReference>
<proteinExistence type="predicted"/>
<name>A0A6A3MF55_9STRA</name>
<organism evidence="1 3">
    <name type="scientific">Phytophthora rubi</name>
    <dbReference type="NCBI Taxonomy" id="129364"/>
    <lineage>
        <taxon>Eukaryota</taxon>
        <taxon>Sar</taxon>
        <taxon>Stramenopiles</taxon>
        <taxon>Oomycota</taxon>
        <taxon>Peronosporomycetes</taxon>
        <taxon>Peronosporales</taxon>
        <taxon>Peronosporaceae</taxon>
        <taxon>Phytophthora</taxon>
    </lineage>
</organism>
<dbReference type="AlphaFoldDB" id="A0A6A3MF55"/>
<accession>A0A6A3MF55</accession>
<evidence type="ECO:0000313" key="1">
    <source>
        <dbReference type="EMBL" id="KAE9028588.1"/>
    </source>
</evidence>